<reference evidence="2 3" key="1">
    <citation type="submission" date="2022-06" db="EMBL/GenBank/DDBJ databases">
        <title>Genomic Encyclopedia of Archaeal and Bacterial Type Strains, Phase II (KMG-II): from individual species to whole genera.</title>
        <authorList>
            <person name="Goeker M."/>
        </authorList>
    </citation>
    <scope>NUCLEOTIDE SEQUENCE [LARGE SCALE GENOMIC DNA]</scope>
    <source>
        <strain evidence="2 3">DSM 40477</strain>
    </source>
</reference>
<dbReference type="Pfam" id="PF13602">
    <property type="entry name" value="ADH_zinc_N_2"/>
    <property type="match status" value="1"/>
</dbReference>
<gene>
    <name evidence="2" type="ORF">LX15_005271</name>
</gene>
<evidence type="ECO:0000313" key="2">
    <source>
        <dbReference type="EMBL" id="MCP2261545.1"/>
    </source>
</evidence>
<proteinExistence type="predicted"/>
<dbReference type="Pfam" id="PF08240">
    <property type="entry name" value="ADH_N"/>
    <property type="match status" value="1"/>
</dbReference>
<protein>
    <submittedName>
        <fullName evidence="2">NADPH2:quinone reductase</fullName>
    </submittedName>
</protein>
<dbReference type="InterPro" id="IPR036291">
    <property type="entry name" value="NAD(P)-bd_dom_sf"/>
</dbReference>
<comment type="caution">
    <text evidence="2">The sequence shown here is derived from an EMBL/GenBank/DDBJ whole genome shotgun (WGS) entry which is preliminary data.</text>
</comment>
<keyword evidence="3" id="KW-1185">Reference proteome</keyword>
<sequence>MRSVEVVMTGRGGPEVLDVRERDVPAPGRGRVLVRTEAAGVAFSEVQMLRGRYLNQPRFPFVPGYDLVGRVAAVGEGVDAALVGRRVAAMTRFGAWSELVEVPARHLVPVPEEVDAGEAVALVTNGVTAWQMAHRAARVKAGDTVLVQGAAGGVGTLLAQFAGAVGARVIGTASAGKHDALRELGVEPVDYRGDLASAVRRLAPEGLDAVFDHVGGQGIRALWPLLRRGGTLVSYGSRSTLKDEGHPLRPYLPLAARVLAWSLLPNGRRAKFYYVRPTATFRSDLKTVLSLLRDGELDARVAHRLPLDRAAEALGLLVDGGVTGKVVLDA</sequence>
<dbReference type="SMART" id="SM00829">
    <property type="entry name" value="PKS_ER"/>
    <property type="match status" value="1"/>
</dbReference>
<dbReference type="InterPro" id="IPR011032">
    <property type="entry name" value="GroES-like_sf"/>
</dbReference>
<dbReference type="CDD" id="cd08273">
    <property type="entry name" value="MDR8"/>
    <property type="match status" value="1"/>
</dbReference>
<dbReference type="SUPFAM" id="SSF50129">
    <property type="entry name" value="GroES-like"/>
    <property type="match status" value="1"/>
</dbReference>
<dbReference type="RefSeq" id="WP_253672482.1">
    <property type="nucleotide sequence ID" value="NZ_JAMTCP010000044.1"/>
</dbReference>
<dbReference type="EMBL" id="JAMTCP010000044">
    <property type="protein sequence ID" value="MCP2261545.1"/>
    <property type="molecule type" value="Genomic_DNA"/>
</dbReference>
<dbReference type="SUPFAM" id="SSF51735">
    <property type="entry name" value="NAD(P)-binding Rossmann-fold domains"/>
    <property type="match status" value="1"/>
</dbReference>
<dbReference type="Gene3D" id="3.90.180.10">
    <property type="entry name" value="Medium-chain alcohol dehydrogenases, catalytic domain"/>
    <property type="match status" value="1"/>
</dbReference>
<dbReference type="InterPro" id="IPR051397">
    <property type="entry name" value="Zn-ADH-like_protein"/>
</dbReference>
<organism evidence="2 3">
    <name type="scientific">Streptoalloteichus tenebrarius (strain ATCC 17920 / DSM 40477 / JCM 4838 / CBS 697.72 / NBRC 16177 / NCIMB 11028 / NRRL B-12390 / A12253. 1 / ISP 5477)</name>
    <name type="common">Streptomyces tenebrarius</name>
    <dbReference type="NCBI Taxonomy" id="1933"/>
    <lineage>
        <taxon>Bacteria</taxon>
        <taxon>Bacillati</taxon>
        <taxon>Actinomycetota</taxon>
        <taxon>Actinomycetes</taxon>
        <taxon>Pseudonocardiales</taxon>
        <taxon>Pseudonocardiaceae</taxon>
        <taxon>Streptoalloteichus</taxon>
    </lineage>
</organism>
<feature type="domain" description="Enoyl reductase (ER)" evidence="1">
    <location>
        <begin position="12"/>
        <end position="328"/>
    </location>
</feature>
<dbReference type="PANTHER" id="PTHR43677:SF4">
    <property type="entry name" value="QUINONE OXIDOREDUCTASE-LIKE PROTEIN 2"/>
    <property type="match status" value="1"/>
</dbReference>
<accession>A0ABT1I1T5</accession>
<dbReference type="Proteomes" id="UP001205311">
    <property type="component" value="Unassembled WGS sequence"/>
</dbReference>
<dbReference type="InterPro" id="IPR013154">
    <property type="entry name" value="ADH-like_N"/>
</dbReference>
<evidence type="ECO:0000313" key="3">
    <source>
        <dbReference type="Proteomes" id="UP001205311"/>
    </source>
</evidence>
<name>A0ABT1I1T5_STRSD</name>
<evidence type="ECO:0000259" key="1">
    <source>
        <dbReference type="SMART" id="SM00829"/>
    </source>
</evidence>
<dbReference type="InterPro" id="IPR020843">
    <property type="entry name" value="ER"/>
</dbReference>
<dbReference type="Gene3D" id="3.40.50.720">
    <property type="entry name" value="NAD(P)-binding Rossmann-like Domain"/>
    <property type="match status" value="1"/>
</dbReference>
<dbReference type="PANTHER" id="PTHR43677">
    <property type="entry name" value="SHORT-CHAIN DEHYDROGENASE/REDUCTASE"/>
    <property type="match status" value="1"/>
</dbReference>